<accession>Q6IGX6</accession>
<keyword evidence="1" id="KW-1133">Transmembrane helix</keyword>
<protein>
    <submittedName>
        <fullName evidence="2">HDC04600</fullName>
    </submittedName>
</protein>
<dbReference type="AlphaFoldDB" id="Q6IGX6"/>
<sequence>MCGLKWFILDFHAAKRTRCRSGFILADWARSCLTSALIGVEVGDWDADSYSDRGTGTKGLLPIGAETIIELSCSQANPRNAARTAAPTLSYCHWCLVSGAAGLIRAGRAGNHRHFQIAMPTHSLTLFLTVTRTCGGPMYKPRFLGPGYNEEGGESSASRCDKAQLENLINRMSSNCMANDQSSIKISRVPKGFEHSPNCLASLQCTGVLIFDCVCELFGTLLPGNRVDKAAHSGDKIPTKLERNEQLEVWYILYNAPSGFIVLTICFALCLAVDQPVAVGQTRTPCADNQIPQGSPSLIAALKWKWRRKLICARFVHLHLDRKTAVRLENLILL</sequence>
<proteinExistence type="predicted"/>
<evidence type="ECO:0000256" key="1">
    <source>
        <dbReference type="SAM" id="Phobius"/>
    </source>
</evidence>
<organism evidence="2">
    <name type="scientific">Drosophila melanogaster</name>
    <name type="common">Fruit fly</name>
    <dbReference type="NCBI Taxonomy" id="7227"/>
    <lineage>
        <taxon>Eukaryota</taxon>
        <taxon>Metazoa</taxon>
        <taxon>Ecdysozoa</taxon>
        <taxon>Arthropoda</taxon>
        <taxon>Hexapoda</taxon>
        <taxon>Insecta</taxon>
        <taxon>Pterygota</taxon>
        <taxon>Neoptera</taxon>
        <taxon>Endopterygota</taxon>
        <taxon>Diptera</taxon>
        <taxon>Brachycera</taxon>
        <taxon>Muscomorpha</taxon>
        <taxon>Ephydroidea</taxon>
        <taxon>Drosophilidae</taxon>
        <taxon>Drosophila</taxon>
        <taxon>Sophophora</taxon>
    </lineage>
</organism>
<dbReference type="EMBL" id="BK003640">
    <property type="protein sequence ID" value="DAA02338.1"/>
    <property type="molecule type" value="Genomic_DNA"/>
</dbReference>
<feature type="transmembrane region" description="Helical" evidence="1">
    <location>
        <begin position="249"/>
        <end position="273"/>
    </location>
</feature>
<keyword evidence="1" id="KW-0812">Transmembrane</keyword>
<keyword evidence="1" id="KW-0472">Membrane</keyword>
<evidence type="ECO:0000313" key="2">
    <source>
        <dbReference type="EMBL" id="DAA02338.1"/>
    </source>
</evidence>
<gene>
    <name evidence="2" type="ORF">HDC04600</name>
</gene>
<name>Q6IGX6_DROME</name>
<reference evidence="2" key="1">
    <citation type="journal article" date="2003" name="Genome Biol.">
        <title>An integrated gene annotation and transcriptional profiling approach towards the full gene content of the Drosophila genome.</title>
        <authorList>
            <person name="Hild M."/>
            <person name="Beckmann B."/>
            <person name="Haas S.A."/>
            <person name="Koch B."/>
            <person name="Solovyev V."/>
            <person name="Busold C."/>
            <person name="Fellenberg K."/>
            <person name="Boutros M."/>
            <person name="Vingron M."/>
            <person name="Sauer F."/>
            <person name="Hoheisel J.D."/>
            <person name="Paro R."/>
        </authorList>
    </citation>
    <scope>NUCLEOTIDE SEQUENCE</scope>
</reference>